<evidence type="ECO:0000256" key="1">
    <source>
        <dbReference type="SAM" id="Phobius"/>
    </source>
</evidence>
<feature type="transmembrane region" description="Helical" evidence="1">
    <location>
        <begin position="45"/>
        <end position="64"/>
    </location>
</feature>
<keyword evidence="1" id="KW-0812">Transmembrane</keyword>
<feature type="transmembrane region" description="Helical" evidence="1">
    <location>
        <begin position="70"/>
        <end position="88"/>
    </location>
</feature>
<feature type="transmembrane region" description="Helical" evidence="1">
    <location>
        <begin position="157"/>
        <end position="181"/>
    </location>
</feature>
<proteinExistence type="predicted"/>
<feature type="transmembrane region" description="Helical" evidence="1">
    <location>
        <begin position="125"/>
        <end position="145"/>
    </location>
</feature>
<keyword evidence="1" id="KW-0472">Membrane</keyword>
<gene>
    <name evidence="2" type="ORF">U0035_10195</name>
</gene>
<dbReference type="EMBL" id="CP139960">
    <property type="protein sequence ID" value="WQD40518.1"/>
    <property type="molecule type" value="Genomic_DNA"/>
</dbReference>
<dbReference type="Proteomes" id="UP001325680">
    <property type="component" value="Chromosome"/>
</dbReference>
<evidence type="ECO:0000313" key="3">
    <source>
        <dbReference type="Proteomes" id="UP001325680"/>
    </source>
</evidence>
<sequence length="203" mass="23890">MNFDNLRSEWDAEKADDVQIPDAIEKLQRAKHPLVQLKATMKKELQMQVISLALFIFFPFILQMGPSLYLIYYLGFMVITIVSAYYLLAFSRFYKGVDAFDLASKDQLLKIYFDLQLNMERYRSWAFLLIPFLMFTIGLFSYSHLQRAGKWETLTGLPVILLFIIGFASMVFMIAATNWWLKYYYGKYVNQLKEVIDSLKEDN</sequence>
<keyword evidence="1" id="KW-1133">Transmembrane helix</keyword>
<keyword evidence="3" id="KW-1185">Reference proteome</keyword>
<dbReference type="RefSeq" id="WP_114792205.1">
    <property type="nucleotide sequence ID" value="NZ_CP139960.1"/>
</dbReference>
<evidence type="ECO:0000313" key="2">
    <source>
        <dbReference type="EMBL" id="WQD40518.1"/>
    </source>
</evidence>
<name>A0ABZ0WB32_9BACT</name>
<reference evidence="2 3" key="1">
    <citation type="submission" date="2023-12" db="EMBL/GenBank/DDBJ databases">
        <title>Genome sequencing and assembly of bacterial species from a model synthetic community.</title>
        <authorList>
            <person name="Hogle S.L."/>
        </authorList>
    </citation>
    <scope>NUCLEOTIDE SEQUENCE [LARGE SCALE GENOMIC DNA]</scope>
    <source>
        <strain evidence="2 3">HAMBI_3031</strain>
    </source>
</reference>
<organism evidence="2 3">
    <name type="scientific">Niabella yanshanensis</name>
    <dbReference type="NCBI Taxonomy" id="577386"/>
    <lineage>
        <taxon>Bacteria</taxon>
        <taxon>Pseudomonadati</taxon>
        <taxon>Bacteroidota</taxon>
        <taxon>Chitinophagia</taxon>
        <taxon>Chitinophagales</taxon>
        <taxon>Chitinophagaceae</taxon>
        <taxon>Niabella</taxon>
    </lineage>
</organism>
<accession>A0ABZ0WB32</accession>
<protein>
    <submittedName>
        <fullName evidence="2">Uncharacterized protein</fullName>
    </submittedName>
</protein>